<protein>
    <recommendedName>
        <fullName evidence="1">ISXO2-like transposase domain-containing protein</fullName>
    </recommendedName>
</protein>
<dbReference type="PANTHER" id="PTHR47163">
    <property type="entry name" value="DDE_TNP_IS1595 DOMAIN-CONTAINING PROTEIN"/>
    <property type="match status" value="1"/>
</dbReference>
<dbReference type="PANTHER" id="PTHR47163:SF2">
    <property type="entry name" value="SI:DKEY-17M8.2"/>
    <property type="match status" value="1"/>
</dbReference>
<dbReference type="Proteomes" id="UP000030758">
    <property type="component" value="Unassembled WGS sequence"/>
</dbReference>
<dbReference type="Pfam" id="PF12762">
    <property type="entry name" value="DDE_Tnp_IS1595"/>
    <property type="match status" value="1"/>
</dbReference>
<sequence>MSFEWYFLNIRDEESAAAFLREKGVFHRERWCHSCHQQMQLGSRRQNGSPQWKCRNNACRSRISARTGTWFDGSRNRLSLRKAIGLILAWSDRLSTMRFCEKHLGLDKSTTVRWNRHLRAVAAQAVGEVSHPIGGPSKTVELDQTLFCRRKHSKGRQQWVFCGTCRETGESFLELVDNRSSATLLPIILRHVRPGTTIVTDGWQAYTCLAQDQFKHVCVNHSLNFVQPSSGAHTQTTETMWSEAKRAHQRRCGTHRSTLPLHLCESMWRGRLKPGEDEFEKILSDIAVLHPPT</sequence>
<name>A0A085N923_9BILA</name>
<dbReference type="SMART" id="SM01126">
    <property type="entry name" value="DDE_Tnp_IS1595"/>
    <property type="match status" value="1"/>
</dbReference>
<dbReference type="InterPro" id="IPR053164">
    <property type="entry name" value="IS1016-like_transposase"/>
</dbReference>
<organism evidence="2">
    <name type="scientific">Trichuris suis</name>
    <name type="common">pig whipworm</name>
    <dbReference type="NCBI Taxonomy" id="68888"/>
    <lineage>
        <taxon>Eukaryota</taxon>
        <taxon>Metazoa</taxon>
        <taxon>Ecdysozoa</taxon>
        <taxon>Nematoda</taxon>
        <taxon>Enoplea</taxon>
        <taxon>Dorylaimia</taxon>
        <taxon>Trichinellida</taxon>
        <taxon>Trichuridae</taxon>
        <taxon>Trichuris</taxon>
    </lineage>
</organism>
<feature type="domain" description="ISXO2-like transposase" evidence="1">
    <location>
        <begin position="132"/>
        <end position="271"/>
    </location>
</feature>
<evidence type="ECO:0000313" key="2">
    <source>
        <dbReference type="EMBL" id="KFD65969.1"/>
    </source>
</evidence>
<dbReference type="AlphaFoldDB" id="A0A085N923"/>
<accession>A0A085N923</accession>
<proteinExistence type="predicted"/>
<gene>
    <name evidence="2" type="ORF">M514_03143</name>
</gene>
<evidence type="ECO:0000259" key="1">
    <source>
        <dbReference type="SMART" id="SM01126"/>
    </source>
</evidence>
<dbReference type="EMBL" id="KL367529">
    <property type="protein sequence ID" value="KFD65969.1"/>
    <property type="molecule type" value="Genomic_DNA"/>
</dbReference>
<dbReference type="NCBIfam" id="NF033547">
    <property type="entry name" value="transpos_IS1595"/>
    <property type="match status" value="1"/>
</dbReference>
<dbReference type="InterPro" id="IPR024445">
    <property type="entry name" value="Tnp_ISXO2-like"/>
</dbReference>
<reference evidence="2" key="1">
    <citation type="journal article" date="2014" name="Nat. Genet.">
        <title>Genome and transcriptome of the porcine whipworm Trichuris suis.</title>
        <authorList>
            <person name="Jex A.R."/>
            <person name="Nejsum P."/>
            <person name="Schwarz E.M."/>
            <person name="Hu L."/>
            <person name="Young N.D."/>
            <person name="Hall R.S."/>
            <person name="Korhonen P.K."/>
            <person name="Liao S."/>
            <person name="Thamsborg S."/>
            <person name="Xia J."/>
            <person name="Xu P."/>
            <person name="Wang S."/>
            <person name="Scheerlinck J.P."/>
            <person name="Hofmann A."/>
            <person name="Sternberg P.W."/>
            <person name="Wang J."/>
            <person name="Gasser R.B."/>
        </authorList>
    </citation>
    <scope>NUCLEOTIDE SEQUENCE [LARGE SCALE GENOMIC DNA]</scope>
    <source>
        <strain evidence="2">DCEP-RM93F</strain>
    </source>
</reference>